<proteinExistence type="predicted"/>
<sequence>MPPRTVLALLLLVAATAPAEEVRVYRCTAADGSLSVQNTPCPEGQREEVRAYARPQDPPLPPPAVLAEAPAPVAAATVPPAPAVPATTVAPTLFECVRHDGSTYLDETGAGERRWVPLWALGVSPRRPDVPARAGESPVVAGSEHAPGTWVEDVCRPLGTAESCARRREELEAVRGRVFRAQPSERARLQAREAEIVAAMQACPSR</sequence>
<comment type="caution">
    <text evidence="3">The sequence shown here is derived from an EMBL/GenBank/DDBJ whole genome shotgun (WGS) entry which is preliminary data.</text>
</comment>
<protein>
    <recommendedName>
        <fullName evidence="5">DUF4124 domain-containing protein</fullName>
    </recommendedName>
</protein>
<evidence type="ECO:0000313" key="4">
    <source>
        <dbReference type="Proteomes" id="UP001595892"/>
    </source>
</evidence>
<reference evidence="4" key="1">
    <citation type="journal article" date="2019" name="Int. J. Syst. Evol. Microbiol.">
        <title>The Global Catalogue of Microorganisms (GCM) 10K type strain sequencing project: providing services to taxonomists for standard genome sequencing and annotation.</title>
        <authorList>
            <consortium name="The Broad Institute Genomics Platform"/>
            <consortium name="The Broad Institute Genome Sequencing Center for Infectious Disease"/>
            <person name="Wu L."/>
            <person name="Ma J."/>
        </authorList>
    </citation>
    <scope>NUCLEOTIDE SEQUENCE [LARGE SCALE GENOMIC DNA]</scope>
    <source>
        <strain evidence="4">CGMCC 1.13574</strain>
    </source>
</reference>
<name>A0ABV9NGK4_9GAMM</name>
<organism evidence="3 4">
    <name type="scientific">Coralloluteibacterium thermophilum</name>
    <dbReference type="NCBI Taxonomy" id="2707049"/>
    <lineage>
        <taxon>Bacteria</taxon>
        <taxon>Pseudomonadati</taxon>
        <taxon>Pseudomonadota</taxon>
        <taxon>Gammaproteobacteria</taxon>
        <taxon>Lysobacterales</taxon>
        <taxon>Lysobacteraceae</taxon>
        <taxon>Coralloluteibacterium</taxon>
    </lineage>
</organism>
<keyword evidence="2" id="KW-0732">Signal</keyword>
<evidence type="ECO:0000256" key="1">
    <source>
        <dbReference type="SAM" id="MobiDB-lite"/>
    </source>
</evidence>
<feature type="signal peptide" evidence="2">
    <location>
        <begin position="1"/>
        <end position="19"/>
    </location>
</feature>
<dbReference type="Proteomes" id="UP001595892">
    <property type="component" value="Unassembled WGS sequence"/>
</dbReference>
<evidence type="ECO:0000256" key="2">
    <source>
        <dbReference type="SAM" id="SignalP"/>
    </source>
</evidence>
<gene>
    <name evidence="3" type="ORF">ACFO3Q_00185</name>
</gene>
<evidence type="ECO:0008006" key="5">
    <source>
        <dbReference type="Google" id="ProtNLM"/>
    </source>
</evidence>
<evidence type="ECO:0000313" key="3">
    <source>
        <dbReference type="EMBL" id="MFC4726594.1"/>
    </source>
</evidence>
<accession>A0ABV9NGK4</accession>
<feature type="region of interest" description="Disordered" evidence="1">
    <location>
        <begin position="38"/>
        <end position="58"/>
    </location>
</feature>
<keyword evidence="4" id="KW-1185">Reference proteome</keyword>
<dbReference type="RefSeq" id="WP_377002482.1">
    <property type="nucleotide sequence ID" value="NZ_JBHSGG010000001.1"/>
</dbReference>
<feature type="chain" id="PRO_5046242034" description="DUF4124 domain-containing protein" evidence="2">
    <location>
        <begin position="20"/>
        <end position="206"/>
    </location>
</feature>
<dbReference type="EMBL" id="JBHSGG010000001">
    <property type="protein sequence ID" value="MFC4726594.1"/>
    <property type="molecule type" value="Genomic_DNA"/>
</dbReference>